<dbReference type="Gene3D" id="3.90.180.10">
    <property type="entry name" value="Medium-chain alcohol dehydrogenases, catalytic domain"/>
    <property type="match status" value="1"/>
</dbReference>
<protein>
    <submittedName>
        <fullName evidence="8">Sorbitol dehydrogenase</fullName>
        <ecNumber evidence="8">1.1.1.14</ecNumber>
    </submittedName>
</protein>
<dbReference type="SUPFAM" id="SSF50129">
    <property type="entry name" value="GroES-like"/>
    <property type="match status" value="1"/>
</dbReference>
<evidence type="ECO:0000259" key="6">
    <source>
        <dbReference type="Pfam" id="PF00107"/>
    </source>
</evidence>
<dbReference type="Pfam" id="PF08240">
    <property type="entry name" value="ADH_N"/>
    <property type="match status" value="1"/>
</dbReference>
<dbReference type="InterPro" id="IPR017614">
    <property type="entry name" value="Dearomat_deydrogenase"/>
</dbReference>
<dbReference type="GO" id="GO:0046872">
    <property type="term" value="F:metal ion binding"/>
    <property type="evidence" value="ECO:0007669"/>
    <property type="project" value="UniProtKB-KW"/>
</dbReference>
<evidence type="ECO:0000256" key="5">
    <source>
        <dbReference type="ARBA" id="ARBA00023002"/>
    </source>
</evidence>
<comment type="similarity">
    <text evidence="2">Belongs to the zinc-containing alcohol dehydrogenase family.</text>
</comment>
<dbReference type="NCBIfam" id="TIGR03201">
    <property type="entry name" value="dearomat_had"/>
    <property type="match status" value="1"/>
</dbReference>
<dbReference type="GO" id="GO:0003939">
    <property type="term" value="F:L-iditol 2-dehydrogenase (NAD+) activity"/>
    <property type="evidence" value="ECO:0007669"/>
    <property type="project" value="UniProtKB-EC"/>
</dbReference>
<proteinExistence type="inferred from homology"/>
<dbReference type="AlphaFoldDB" id="A0A3B0RF50"/>
<organism evidence="8">
    <name type="scientific">hydrothermal vent metagenome</name>
    <dbReference type="NCBI Taxonomy" id="652676"/>
    <lineage>
        <taxon>unclassified sequences</taxon>
        <taxon>metagenomes</taxon>
        <taxon>ecological metagenomes</taxon>
    </lineage>
</organism>
<evidence type="ECO:0000256" key="4">
    <source>
        <dbReference type="ARBA" id="ARBA00022833"/>
    </source>
</evidence>
<dbReference type="PANTHER" id="PTHR42940">
    <property type="entry name" value="ALCOHOL DEHYDROGENASE 1-RELATED"/>
    <property type="match status" value="1"/>
</dbReference>
<dbReference type="InterPro" id="IPR036291">
    <property type="entry name" value="NAD(P)-bd_dom_sf"/>
</dbReference>
<evidence type="ECO:0000256" key="1">
    <source>
        <dbReference type="ARBA" id="ARBA00001947"/>
    </source>
</evidence>
<reference evidence="8" key="1">
    <citation type="submission" date="2018-06" db="EMBL/GenBank/DDBJ databases">
        <authorList>
            <person name="Zhirakovskaya E."/>
        </authorList>
    </citation>
    <scope>NUCLEOTIDE SEQUENCE</scope>
</reference>
<comment type="cofactor">
    <cofactor evidence="1">
        <name>Zn(2+)</name>
        <dbReference type="ChEBI" id="CHEBI:29105"/>
    </cofactor>
</comment>
<dbReference type="PANTHER" id="PTHR42940:SF8">
    <property type="entry name" value="VACUOLAR PROTEIN SORTING-ASSOCIATED PROTEIN 11"/>
    <property type="match status" value="1"/>
</dbReference>
<dbReference type="Gene3D" id="3.40.50.720">
    <property type="entry name" value="NAD(P)-binding Rossmann-like Domain"/>
    <property type="match status" value="1"/>
</dbReference>
<dbReference type="InterPro" id="IPR011032">
    <property type="entry name" value="GroES-like_sf"/>
</dbReference>
<keyword evidence="4" id="KW-0862">Zinc</keyword>
<accession>A0A3B0RF50</accession>
<dbReference type="InterPro" id="IPR013149">
    <property type="entry name" value="ADH-like_C"/>
</dbReference>
<dbReference type="Pfam" id="PF00107">
    <property type="entry name" value="ADH_zinc_N"/>
    <property type="match status" value="1"/>
</dbReference>
<dbReference type="InterPro" id="IPR013154">
    <property type="entry name" value="ADH-like_N"/>
</dbReference>
<dbReference type="GO" id="GO:0005737">
    <property type="term" value="C:cytoplasm"/>
    <property type="evidence" value="ECO:0007669"/>
    <property type="project" value="TreeGrafter"/>
</dbReference>
<evidence type="ECO:0000256" key="2">
    <source>
        <dbReference type="ARBA" id="ARBA00008072"/>
    </source>
</evidence>
<dbReference type="EMBL" id="UOED01000068">
    <property type="protein sequence ID" value="VAV91590.1"/>
    <property type="molecule type" value="Genomic_DNA"/>
</dbReference>
<gene>
    <name evidence="8" type="ORF">MNBD_ALPHA02-2545</name>
</gene>
<dbReference type="CDD" id="cd08254">
    <property type="entry name" value="hydroxyacyl_CoA_DH"/>
    <property type="match status" value="1"/>
</dbReference>
<name>A0A3B0RF50_9ZZZZ</name>
<sequence length="356" mass="38225">MPPITAWGMFFTSTEKPLEKRDFVIENISDDDVVVKVAGCGVCHTDLGFISGAVGTKHDLPLILGHEISGTVEMAGKNYESLLGKQVIIPAVLPCGECDLCKAGRDNICQHQLMPGNDFHGGFASHITVPARFLCILDDDLGKFKLSDLSVIADAITTPYQSMVRSGLKKGDLAIVIGTGGVGLYMAQHAHNAGATVIALDIDETKVKAVTAQGADFGICTAGMGVRDIKKEIRALIKEHDLPQYQWKVFETSGSTAGQNVAFSLLSFAGTLGIIGFTMGKLELRLSNVMAFDADLFGNWGCSPKYYPPVVKGVLDGSINLLDNIVEYPLSQLNEVIELANAHKLSRRAIMVPDTE</sequence>
<dbReference type="EC" id="1.1.1.14" evidence="8"/>
<dbReference type="SUPFAM" id="SSF51735">
    <property type="entry name" value="NAD(P)-binding Rossmann-fold domains"/>
    <property type="match status" value="1"/>
</dbReference>
<evidence type="ECO:0000313" key="8">
    <source>
        <dbReference type="EMBL" id="VAV91590.1"/>
    </source>
</evidence>
<feature type="domain" description="Alcohol dehydrogenase-like C-terminal" evidence="6">
    <location>
        <begin position="181"/>
        <end position="312"/>
    </location>
</feature>
<keyword evidence="3" id="KW-0479">Metal-binding</keyword>
<feature type="domain" description="Alcohol dehydrogenase-like N-terminal" evidence="7">
    <location>
        <begin position="30"/>
        <end position="136"/>
    </location>
</feature>
<evidence type="ECO:0000259" key="7">
    <source>
        <dbReference type="Pfam" id="PF08240"/>
    </source>
</evidence>
<keyword evidence="5 8" id="KW-0560">Oxidoreductase</keyword>
<evidence type="ECO:0000256" key="3">
    <source>
        <dbReference type="ARBA" id="ARBA00022723"/>
    </source>
</evidence>